<sequence length="160" mass="17165">MNHQAEANARRMALSVGLSGYFVPARFAVEDGVSLDLGAVARLRVSDTNRFEMGVELRGLFAPDADQFAIGVPLRLVMAVGSHVEMSVGITPGYHRIFFESPYFEGVGALGARFAWGIQFPIGSHLFVGFSPASFLVLGSNDVDTLVAYEPGLWVGTGLL</sequence>
<gene>
    <name evidence="1" type="ORF">BE17_44205</name>
</gene>
<evidence type="ECO:0000313" key="2">
    <source>
        <dbReference type="Proteomes" id="UP000075635"/>
    </source>
</evidence>
<evidence type="ECO:0008006" key="3">
    <source>
        <dbReference type="Google" id="ProtNLM"/>
    </source>
</evidence>
<comment type="caution">
    <text evidence="1">The sequence shown here is derived from an EMBL/GenBank/DDBJ whole genome shotgun (WGS) entry which is preliminary data.</text>
</comment>
<accession>A0A150R8Z7</accession>
<reference evidence="1 2" key="1">
    <citation type="submission" date="2014-02" db="EMBL/GenBank/DDBJ databases">
        <title>The small core and large imbalanced accessory genome model reveals a collaborative survival strategy of Sorangium cellulosum strains in nature.</title>
        <authorList>
            <person name="Han K."/>
            <person name="Peng R."/>
            <person name="Blom J."/>
            <person name="Li Y.-Z."/>
        </authorList>
    </citation>
    <scope>NUCLEOTIDE SEQUENCE [LARGE SCALE GENOMIC DNA]</scope>
    <source>
        <strain evidence="1 2">So0011-07</strain>
    </source>
</reference>
<proteinExistence type="predicted"/>
<name>A0A150R8Z7_SORCE</name>
<organism evidence="1 2">
    <name type="scientific">Sorangium cellulosum</name>
    <name type="common">Polyangium cellulosum</name>
    <dbReference type="NCBI Taxonomy" id="56"/>
    <lineage>
        <taxon>Bacteria</taxon>
        <taxon>Pseudomonadati</taxon>
        <taxon>Myxococcota</taxon>
        <taxon>Polyangia</taxon>
        <taxon>Polyangiales</taxon>
        <taxon>Polyangiaceae</taxon>
        <taxon>Sorangium</taxon>
    </lineage>
</organism>
<dbReference type="EMBL" id="JEMB01002984">
    <property type="protein sequence ID" value="KYF76705.1"/>
    <property type="molecule type" value="Genomic_DNA"/>
</dbReference>
<protein>
    <recommendedName>
        <fullName evidence="3">Outer membrane protein beta-barrel domain-containing protein</fullName>
    </recommendedName>
</protein>
<evidence type="ECO:0000313" key="1">
    <source>
        <dbReference type="EMBL" id="KYF76705.1"/>
    </source>
</evidence>
<dbReference type="Proteomes" id="UP000075635">
    <property type="component" value="Unassembled WGS sequence"/>
</dbReference>
<dbReference type="AlphaFoldDB" id="A0A150R8Z7"/>